<dbReference type="PROSITE" id="PS50835">
    <property type="entry name" value="IG_LIKE"/>
    <property type="match status" value="1"/>
</dbReference>
<dbReference type="InterPro" id="IPR003877">
    <property type="entry name" value="SPRY_dom"/>
</dbReference>
<organism evidence="11 12">
    <name type="scientific">Monodelphis domestica</name>
    <name type="common">Gray short-tailed opossum</name>
    <dbReference type="NCBI Taxonomy" id="13616"/>
    <lineage>
        <taxon>Eukaryota</taxon>
        <taxon>Metazoa</taxon>
        <taxon>Chordata</taxon>
        <taxon>Craniata</taxon>
        <taxon>Vertebrata</taxon>
        <taxon>Euteleostomi</taxon>
        <taxon>Mammalia</taxon>
        <taxon>Metatheria</taxon>
        <taxon>Didelphimorphia</taxon>
        <taxon>Didelphidae</taxon>
        <taxon>Monodelphis</taxon>
    </lineage>
</organism>
<evidence type="ECO:0000256" key="1">
    <source>
        <dbReference type="ARBA" id="ARBA00004479"/>
    </source>
</evidence>
<comment type="subcellular location">
    <subcellularLocation>
        <location evidence="1">Membrane</location>
        <topology evidence="1">Single-pass type I membrane protein</topology>
    </subcellularLocation>
</comment>
<dbReference type="Pfam" id="PF13765">
    <property type="entry name" value="PRY"/>
    <property type="match status" value="1"/>
</dbReference>
<accession>F6WRA2</accession>
<evidence type="ECO:0000256" key="4">
    <source>
        <dbReference type="ARBA" id="ARBA00022729"/>
    </source>
</evidence>
<dbReference type="GO" id="GO:0016020">
    <property type="term" value="C:membrane"/>
    <property type="evidence" value="ECO:0007669"/>
    <property type="project" value="UniProtKB-SubCell"/>
</dbReference>
<dbReference type="OrthoDB" id="6105938at2759"/>
<dbReference type="InterPro" id="IPR003879">
    <property type="entry name" value="Butyrophylin_SPRY"/>
</dbReference>
<dbReference type="KEGG" id="mdo:100028244"/>
<keyword evidence="7" id="KW-0393">Immunoglobulin domain</keyword>
<evidence type="ECO:0000256" key="7">
    <source>
        <dbReference type="ARBA" id="ARBA00023319"/>
    </source>
</evidence>
<dbReference type="PANTHER" id="PTHR24100">
    <property type="entry name" value="BUTYROPHILIN"/>
    <property type="match status" value="1"/>
</dbReference>
<dbReference type="SMART" id="SM00449">
    <property type="entry name" value="SPRY"/>
    <property type="match status" value="1"/>
</dbReference>
<feature type="domain" description="Ig-like" evidence="10">
    <location>
        <begin position="168"/>
        <end position="253"/>
    </location>
</feature>
<comment type="similarity">
    <text evidence="2">Belongs to the immunoglobulin superfamily. BTN/MOG family.</text>
</comment>
<keyword evidence="5 8" id="KW-1133">Transmembrane helix</keyword>
<dbReference type="InterPro" id="IPR053896">
    <property type="entry name" value="BTN3A2-like_Ig-C"/>
</dbReference>
<dbReference type="InterPro" id="IPR036179">
    <property type="entry name" value="Ig-like_dom_sf"/>
</dbReference>
<dbReference type="InterPro" id="IPR043136">
    <property type="entry name" value="B30.2/SPRY_sf"/>
</dbReference>
<keyword evidence="6 8" id="KW-0472">Membrane</keyword>
<dbReference type="FunFam" id="2.60.40.10:FF:000208">
    <property type="entry name" value="Butyrophilin subfamily 1 member A1"/>
    <property type="match status" value="1"/>
</dbReference>
<dbReference type="Pfam" id="PF22705">
    <property type="entry name" value="C2-set_3"/>
    <property type="match status" value="1"/>
</dbReference>
<dbReference type="CDD" id="cd05713">
    <property type="entry name" value="IgV_MOG_like"/>
    <property type="match status" value="1"/>
</dbReference>
<dbReference type="GeneTree" id="ENSGT01120000271914"/>
<dbReference type="FunFam" id="2.60.120.920:FF:000073">
    <property type="entry name" value="Butyrophilin like 3"/>
    <property type="match status" value="1"/>
</dbReference>
<keyword evidence="4" id="KW-0732">Signal</keyword>
<dbReference type="InterPro" id="IPR006574">
    <property type="entry name" value="PRY"/>
</dbReference>
<evidence type="ECO:0000256" key="6">
    <source>
        <dbReference type="ARBA" id="ARBA00023136"/>
    </source>
</evidence>
<sequence length="509" mass="58655">MNLLLVFMNRFKDMFNISTLSFFQVSKTFKHHLLLMFVVSLIDLGSGHFQVIGPDKPIQTLVGEDILFSCHVSPMLNLENMEVRFFRNQFSSLLVLYKDGKETKERQMQEYQGRTQFVQDAIPEGRVSLKLKNIILSDAGIYGCRFSSQTFYQEYTWELQVAALGSTPLISLEKYITSGILLKCQSTGWFPKPTVQWKNHQGKHLSSDFKANTRDDGLFDIETSLTIQESSIGDISCSIHTWELRKESRVRIADPFLQPSPWIYGFSIMLAIVLIVAVYGVFLHIRKVKLEKNLEWRRKMGEKGWRYATKHAVEVTLDQETANPLLQISEDCKTVSYNDTSMVVSMPENEKIFHSPCVVASQGFYMGECYWEVEVGKKNRWYLGVCLDSVNRKEKLPKLNPANGYWVLGRWNQYEHFVFSPNRQILTLQVHPMKIGIFLNYKYGQISFFNVTNKSHIYTFTGCNFNGKILHPYFRPRSNDIQEPSYPLTICTKFPGTAGNDTSPSNNEG</sequence>
<dbReference type="SMART" id="SM00409">
    <property type="entry name" value="IG"/>
    <property type="match status" value="1"/>
</dbReference>
<dbReference type="CDD" id="cd13733">
    <property type="entry name" value="SPRY_PRY_C-I_1"/>
    <property type="match status" value="1"/>
</dbReference>
<dbReference type="Gene3D" id="2.60.120.920">
    <property type="match status" value="1"/>
</dbReference>
<dbReference type="Ensembl" id="ENSMODT00000033072.3">
    <property type="protein sequence ID" value="ENSMODP00000031499.3"/>
    <property type="gene ID" value="ENSMODG00000010314.4"/>
</dbReference>
<dbReference type="HOGENOM" id="CLU_013137_22_0_1"/>
<dbReference type="InterPro" id="IPR013783">
    <property type="entry name" value="Ig-like_fold"/>
</dbReference>
<dbReference type="InterPro" id="IPR013106">
    <property type="entry name" value="Ig_V-set"/>
</dbReference>
<dbReference type="InterPro" id="IPR003599">
    <property type="entry name" value="Ig_sub"/>
</dbReference>
<evidence type="ECO:0000256" key="3">
    <source>
        <dbReference type="ARBA" id="ARBA00022692"/>
    </source>
</evidence>
<protein>
    <submittedName>
        <fullName evidence="11">Butyrophilin-like protein 3</fullName>
    </submittedName>
</protein>
<proteinExistence type="inferred from homology"/>
<dbReference type="PANTHER" id="PTHR24100:SF153">
    <property type="entry name" value="IG-LIKE DOMAIN-CONTAINING PROTEIN"/>
    <property type="match status" value="1"/>
</dbReference>
<gene>
    <name evidence="11" type="primary">LOC107650783</name>
</gene>
<evidence type="ECO:0000256" key="2">
    <source>
        <dbReference type="ARBA" id="ARBA00007591"/>
    </source>
</evidence>
<dbReference type="InterPro" id="IPR001870">
    <property type="entry name" value="B30.2/SPRY"/>
</dbReference>
<name>F6WRA2_MONDO</name>
<dbReference type="SMART" id="SM00589">
    <property type="entry name" value="PRY"/>
    <property type="match status" value="1"/>
</dbReference>
<evidence type="ECO:0000313" key="11">
    <source>
        <dbReference type="Ensembl" id="ENSMODP00000031499.3"/>
    </source>
</evidence>
<dbReference type="Bgee" id="ENSMODG00000010314">
    <property type="expression patterns" value="Expressed in liver and 3 other cell types or tissues"/>
</dbReference>
<reference evidence="11" key="3">
    <citation type="submission" date="2025-09" db="UniProtKB">
        <authorList>
            <consortium name="Ensembl"/>
        </authorList>
    </citation>
    <scope>IDENTIFICATION</scope>
</reference>
<feature type="transmembrane region" description="Helical" evidence="8">
    <location>
        <begin position="262"/>
        <end position="282"/>
    </location>
</feature>
<dbReference type="SUPFAM" id="SSF48726">
    <property type="entry name" value="Immunoglobulin"/>
    <property type="match status" value="2"/>
</dbReference>
<dbReference type="InterPro" id="IPR050504">
    <property type="entry name" value="IgSF_BTN/MOG"/>
</dbReference>
<dbReference type="Pfam" id="PF00622">
    <property type="entry name" value="SPRY"/>
    <property type="match status" value="1"/>
</dbReference>
<evidence type="ECO:0000313" key="12">
    <source>
        <dbReference type="Proteomes" id="UP000002280"/>
    </source>
</evidence>
<evidence type="ECO:0000259" key="9">
    <source>
        <dbReference type="PROSITE" id="PS50188"/>
    </source>
</evidence>
<keyword evidence="3 8" id="KW-0812">Transmembrane</keyword>
<dbReference type="Gene3D" id="2.60.40.10">
    <property type="entry name" value="Immunoglobulins"/>
    <property type="match status" value="2"/>
</dbReference>
<dbReference type="AlphaFoldDB" id="F6WRA2"/>
<keyword evidence="12" id="KW-1185">Reference proteome</keyword>
<dbReference type="InterPro" id="IPR013320">
    <property type="entry name" value="ConA-like_dom_sf"/>
</dbReference>
<reference evidence="11 12" key="1">
    <citation type="journal article" date="2007" name="Nature">
        <title>Genome of the marsupial Monodelphis domestica reveals innovation in non-coding sequences.</title>
        <authorList>
            <person name="Mikkelsen T.S."/>
            <person name="Wakefield M.J."/>
            <person name="Aken B."/>
            <person name="Amemiya C.T."/>
            <person name="Chang J.L."/>
            <person name="Duke S."/>
            <person name="Garber M."/>
            <person name="Gentles A.J."/>
            <person name="Goodstadt L."/>
            <person name="Heger A."/>
            <person name="Jurka J."/>
            <person name="Kamal M."/>
            <person name="Mauceli E."/>
            <person name="Searle S.M."/>
            <person name="Sharpe T."/>
            <person name="Baker M.L."/>
            <person name="Batzer M.A."/>
            <person name="Benos P.V."/>
            <person name="Belov K."/>
            <person name="Clamp M."/>
            <person name="Cook A."/>
            <person name="Cuff J."/>
            <person name="Das R."/>
            <person name="Davidow L."/>
            <person name="Deakin J.E."/>
            <person name="Fazzari M.J."/>
            <person name="Glass J.L."/>
            <person name="Grabherr M."/>
            <person name="Greally J.M."/>
            <person name="Gu W."/>
            <person name="Hore T.A."/>
            <person name="Huttley G.A."/>
            <person name="Kleber M."/>
            <person name="Jirtle R.L."/>
            <person name="Koina E."/>
            <person name="Lee J.T."/>
            <person name="Mahony S."/>
            <person name="Marra M.A."/>
            <person name="Miller R.D."/>
            <person name="Nicholls R.D."/>
            <person name="Oda M."/>
            <person name="Papenfuss A.T."/>
            <person name="Parra Z.E."/>
            <person name="Pollock D.D."/>
            <person name="Ray D.A."/>
            <person name="Schein J.E."/>
            <person name="Speed T.P."/>
            <person name="Thompson K."/>
            <person name="VandeBerg J.L."/>
            <person name="Wade C.M."/>
            <person name="Walker J.A."/>
            <person name="Waters P.D."/>
            <person name="Webber C."/>
            <person name="Weidman J.R."/>
            <person name="Xie X."/>
            <person name="Zody M.C."/>
            <person name="Baldwin J."/>
            <person name="Abdouelleil A."/>
            <person name="Abdulkadir J."/>
            <person name="Abebe A."/>
            <person name="Abera B."/>
            <person name="Abreu J."/>
            <person name="Acer S.C."/>
            <person name="Aftuck L."/>
            <person name="Alexander A."/>
            <person name="An P."/>
            <person name="Anderson E."/>
            <person name="Anderson S."/>
            <person name="Arachi H."/>
            <person name="Azer M."/>
            <person name="Bachantsang P."/>
            <person name="Barry A."/>
            <person name="Bayul T."/>
            <person name="Berlin A."/>
            <person name="Bessette D."/>
            <person name="Bloom T."/>
            <person name="Bloom T."/>
            <person name="Boguslavskiy L."/>
            <person name="Bonnet C."/>
            <person name="Boukhgalter B."/>
            <person name="Bourzgui I."/>
            <person name="Brown A."/>
            <person name="Cahill P."/>
            <person name="Channer S."/>
            <person name="Cheshatsang Y."/>
            <person name="Chuda L."/>
            <person name="Citroen M."/>
            <person name="Collymore A."/>
            <person name="Cooke P."/>
            <person name="Costello M."/>
            <person name="D'Aco K."/>
            <person name="Daza R."/>
            <person name="De Haan G."/>
            <person name="DeGray S."/>
            <person name="DeMaso C."/>
            <person name="Dhargay N."/>
            <person name="Dooley K."/>
            <person name="Dooley E."/>
            <person name="Doricent M."/>
            <person name="Dorje P."/>
            <person name="Dorjee K."/>
            <person name="Dupes A."/>
            <person name="Elong R."/>
            <person name="Falk J."/>
            <person name="Farina A."/>
            <person name="Faro S."/>
            <person name="Ferguson D."/>
            <person name="Fisher S."/>
            <person name="Foley C.D."/>
            <person name="Franke A."/>
            <person name="Friedrich D."/>
            <person name="Gadbois L."/>
            <person name="Gearin G."/>
            <person name="Gearin C.R."/>
            <person name="Giannoukos G."/>
            <person name="Goode T."/>
            <person name="Graham J."/>
            <person name="Grandbois E."/>
            <person name="Grewal S."/>
            <person name="Gyaltsen K."/>
            <person name="Hafez N."/>
            <person name="Hagos B."/>
            <person name="Hall J."/>
            <person name="Henson C."/>
            <person name="Hollinger A."/>
            <person name="Honan T."/>
            <person name="Huard M.D."/>
            <person name="Hughes L."/>
            <person name="Hurhula B."/>
            <person name="Husby M.E."/>
            <person name="Kamat A."/>
            <person name="Kanga B."/>
            <person name="Kashin S."/>
            <person name="Khazanovich D."/>
            <person name="Kisner P."/>
            <person name="Lance K."/>
            <person name="Lara M."/>
            <person name="Lee W."/>
            <person name="Lennon N."/>
            <person name="Letendre F."/>
            <person name="LeVine R."/>
            <person name="Lipovsky A."/>
            <person name="Liu X."/>
            <person name="Liu J."/>
            <person name="Liu S."/>
            <person name="Lokyitsang T."/>
            <person name="Lokyitsang Y."/>
            <person name="Lubonja R."/>
            <person name="Lui A."/>
            <person name="MacDonald P."/>
            <person name="Magnisalis V."/>
            <person name="Maru K."/>
            <person name="Matthews C."/>
            <person name="McCusker W."/>
            <person name="McDonough S."/>
            <person name="Mehta T."/>
            <person name="Meldrim J."/>
            <person name="Meneus L."/>
            <person name="Mihai O."/>
            <person name="Mihalev A."/>
            <person name="Mihova T."/>
            <person name="Mittelman R."/>
            <person name="Mlenga V."/>
            <person name="Montmayeur A."/>
            <person name="Mulrain L."/>
            <person name="Navidi A."/>
            <person name="Naylor J."/>
            <person name="Negash T."/>
            <person name="Nguyen T."/>
            <person name="Nguyen N."/>
            <person name="Nicol R."/>
            <person name="Norbu C."/>
            <person name="Norbu N."/>
            <person name="Novod N."/>
            <person name="O'Neill B."/>
            <person name="Osman S."/>
            <person name="Markiewicz E."/>
            <person name="Oyono O.L."/>
            <person name="Patti C."/>
            <person name="Phunkhang P."/>
            <person name="Pierre F."/>
            <person name="Priest M."/>
            <person name="Raghuraman S."/>
            <person name="Rege F."/>
            <person name="Reyes R."/>
            <person name="Rise C."/>
            <person name="Rogov P."/>
            <person name="Ross K."/>
            <person name="Ryan E."/>
            <person name="Settipalli S."/>
            <person name="Shea T."/>
            <person name="Sherpa N."/>
            <person name="Shi L."/>
            <person name="Shih D."/>
            <person name="Sparrow T."/>
            <person name="Spaulding J."/>
            <person name="Stalker J."/>
            <person name="Stange-Thomann N."/>
            <person name="Stavropoulos S."/>
            <person name="Stone C."/>
            <person name="Strader C."/>
            <person name="Tesfaye S."/>
            <person name="Thomson T."/>
            <person name="Thoulutsang Y."/>
            <person name="Thoulutsang D."/>
            <person name="Topham K."/>
            <person name="Topping I."/>
            <person name="Tsamla T."/>
            <person name="Vassiliev H."/>
            <person name="Vo A."/>
            <person name="Wangchuk T."/>
            <person name="Wangdi T."/>
            <person name="Weiand M."/>
            <person name="Wilkinson J."/>
            <person name="Wilson A."/>
            <person name="Yadav S."/>
            <person name="Young G."/>
            <person name="Yu Q."/>
            <person name="Zembek L."/>
            <person name="Zhong D."/>
            <person name="Zimmer A."/>
            <person name="Zwirko Z."/>
            <person name="Jaffe D.B."/>
            <person name="Alvarez P."/>
            <person name="Brockman W."/>
            <person name="Butler J."/>
            <person name="Chin C."/>
            <person name="Gnerre S."/>
            <person name="MacCallum I."/>
            <person name="Graves J.A."/>
            <person name="Ponting C.P."/>
            <person name="Breen M."/>
            <person name="Samollow P.B."/>
            <person name="Lander E.S."/>
            <person name="Lindblad-Toh K."/>
        </authorList>
    </citation>
    <scope>NUCLEOTIDE SEQUENCE [LARGE SCALE GENOMIC DNA]</scope>
</reference>
<dbReference type="FunFam" id="2.60.40.10:FF:000088">
    <property type="entry name" value="Butyrophilin subfamily 1 member A1"/>
    <property type="match status" value="1"/>
</dbReference>
<feature type="domain" description="B30.2/SPRY" evidence="9">
    <location>
        <begin position="295"/>
        <end position="494"/>
    </location>
</feature>
<evidence type="ECO:0000256" key="5">
    <source>
        <dbReference type="ARBA" id="ARBA00022989"/>
    </source>
</evidence>
<dbReference type="Proteomes" id="UP000002280">
    <property type="component" value="Chromosome 1"/>
</dbReference>
<dbReference type="Pfam" id="PF07686">
    <property type="entry name" value="V-set"/>
    <property type="match status" value="1"/>
</dbReference>
<dbReference type="eggNOG" id="KOG2177">
    <property type="taxonomic scope" value="Eukaryota"/>
</dbReference>
<dbReference type="ExpressionAtlas" id="F6WRA2">
    <property type="expression patterns" value="baseline"/>
</dbReference>
<dbReference type="InterPro" id="IPR007110">
    <property type="entry name" value="Ig-like_dom"/>
</dbReference>
<evidence type="ECO:0000259" key="10">
    <source>
        <dbReference type="PROSITE" id="PS50835"/>
    </source>
</evidence>
<reference evidence="11" key="2">
    <citation type="submission" date="2025-08" db="UniProtKB">
        <authorList>
            <consortium name="Ensembl"/>
        </authorList>
    </citation>
    <scope>IDENTIFICATION</scope>
</reference>
<evidence type="ECO:0000256" key="8">
    <source>
        <dbReference type="SAM" id="Phobius"/>
    </source>
</evidence>
<dbReference type="OMA" id="FIMMAIF"/>
<dbReference type="SUPFAM" id="SSF49899">
    <property type="entry name" value="Concanavalin A-like lectins/glucanases"/>
    <property type="match status" value="1"/>
</dbReference>
<dbReference type="PROSITE" id="PS50188">
    <property type="entry name" value="B302_SPRY"/>
    <property type="match status" value="1"/>
</dbReference>
<dbReference type="PRINTS" id="PR01407">
    <property type="entry name" value="BUTYPHLNCDUF"/>
</dbReference>